<gene>
    <name evidence="1" type="ORF">L195_g028441</name>
</gene>
<dbReference type="SUPFAM" id="SSF47095">
    <property type="entry name" value="HMG-box"/>
    <property type="match status" value="1"/>
</dbReference>
<organism evidence="1 2">
    <name type="scientific">Trifolium pratense</name>
    <name type="common">Red clover</name>
    <dbReference type="NCBI Taxonomy" id="57577"/>
    <lineage>
        <taxon>Eukaryota</taxon>
        <taxon>Viridiplantae</taxon>
        <taxon>Streptophyta</taxon>
        <taxon>Embryophyta</taxon>
        <taxon>Tracheophyta</taxon>
        <taxon>Spermatophyta</taxon>
        <taxon>Magnoliopsida</taxon>
        <taxon>eudicotyledons</taxon>
        <taxon>Gunneridae</taxon>
        <taxon>Pentapetalae</taxon>
        <taxon>rosids</taxon>
        <taxon>fabids</taxon>
        <taxon>Fabales</taxon>
        <taxon>Fabaceae</taxon>
        <taxon>Papilionoideae</taxon>
        <taxon>50 kb inversion clade</taxon>
        <taxon>NPAAA clade</taxon>
        <taxon>Hologalegina</taxon>
        <taxon>IRL clade</taxon>
        <taxon>Trifolieae</taxon>
        <taxon>Trifolium</taxon>
    </lineage>
</organism>
<dbReference type="EMBL" id="ASHM01024792">
    <property type="protein sequence ID" value="PNX72548.1"/>
    <property type="molecule type" value="Genomic_DNA"/>
</dbReference>
<reference evidence="1 2" key="2">
    <citation type="journal article" date="2017" name="Front. Plant Sci.">
        <title>Gene Classification and Mining of Molecular Markers Useful in Red Clover (Trifolium pratense) Breeding.</title>
        <authorList>
            <person name="Istvanek J."/>
            <person name="Dluhosova J."/>
            <person name="Dluhos P."/>
            <person name="Patkova L."/>
            <person name="Nedelnik J."/>
            <person name="Repkova J."/>
        </authorList>
    </citation>
    <scope>NUCLEOTIDE SEQUENCE [LARGE SCALE GENOMIC DNA]</scope>
    <source>
        <strain evidence="2">cv. Tatra</strain>
        <tissue evidence="1">Young leaves</tissue>
    </source>
</reference>
<evidence type="ECO:0000313" key="2">
    <source>
        <dbReference type="Proteomes" id="UP000236291"/>
    </source>
</evidence>
<evidence type="ECO:0000313" key="1">
    <source>
        <dbReference type="EMBL" id="PNX72548.1"/>
    </source>
</evidence>
<comment type="caution">
    <text evidence="1">The sequence shown here is derived from an EMBL/GenBank/DDBJ whole genome shotgun (WGS) entry which is preliminary data.</text>
</comment>
<proteinExistence type="predicted"/>
<name>A0A2K3L1Z8_TRIPR</name>
<reference evidence="1 2" key="1">
    <citation type="journal article" date="2014" name="Am. J. Bot.">
        <title>Genome assembly and annotation for red clover (Trifolium pratense; Fabaceae).</title>
        <authorList>
            <person name="Istvanek J."/>
            <person name="Jaros M."/>
            <person name="Krenek A."/>
            <person name="Repkova J."/>
        </authorList>
    </citation>
    <scope>NUCLEOTIDE SEQUENCE [LARGE SCALE GENOMIC DNA]</scope>
    <source>
        <strain evidence="2">cv. Tatra</strain>
        <tissue evidence="1">Young leaves</tissue>
    </source>
</reference>
<dbReference type="Proteomes" id="UP000236291">
    <property type="component" value="Unassembled WGS sequence"/>
</dbReference>
<protein>
    <submittedName>
        <fullName evidence="1">Uncharacterized protein</fullName>
    </submittedName>
</protein>
<feature type="non-terminal residue" evidence="1">
    <location>
        <position position="93"/>
    </location>
</feature>
<sequence>MNKAAKDTNKPKKPPNAFFVFKLMICRIDGMSLDVPKLSLCPQCPYIEFILVICRIDGLMQAKPATASGLIRAGPLQNATSAKPGAGQTYSVA</sequence>
<accession>A0A2K3L1Z8</accession>
<dbReference type="InterPro" id="IPR036910">
    <property type="entry name" value="HMG_box_dom_sf"/>
</dbReference>
<dbReference type="AlphaFoldDB" id="A0A2K3L1Z8"/>